<accession>A0A514CTZ8</accession>
<dbReference type="EMBL" id="MK962629">
    <property type="protein sequence ID" value="QDH83954.1"/>
    <property type="molecule type" value="Genomic_DNA"/>
</dbReference>
<proteinExistence type="predicted"/>
<organism evidence="1 2">
    <name type="scientific">Achromobacter phage vB_AxyP_19-32_Axy10</name>
    <dbReference type="NCBI Taxonomy" id="2591041"/>
    <lineage>
        <taxon>Viruses</taxon>
        <taxon>Duplodnaviria</taxon>
        <taxon>Heunggongvirae</taxon>
        <taxon>Uroviricota</taxon>
        <taxon>Caudoviricetes</taxon>
        <taxon>Schitoviridae</taxon>
        <taxon>Rothmandenesvirinae</taxon>
        <taxon>Pourcelvirus</taxon>
        <taxon>Pourcelvirus Axy10</taxon>
    </lineage>
</organism>
<reference evidence="1 2" key="1">
    <citation type="submission" date="2019-05" db="EMBL/GenBank/DDBJ databases">
        <title>Complete genome sequence of sixteen phages from Abidjan, cote d'Ivoire, isolated on a single strain of Achromobacter xylosoxidans.</title>
        <authorList>
            <person name="Essoh C."/>
            <person name="Vernadet J.-P."/>
            <person name="Vergnaud G."/>
            <person name="Pourcel C."/>
        </authorList>
    </citation>
    <scope>NUCLEOTIDE SEQUENCE [LARGE SCALE GENOMIC DNA]</scope>
</reference>
<protein>
    <submittedName>
        <fullName evidence="1">Uncharacterized protein</fullName>
    </submittedName>
</protein>
<dbReference type="Proteomes" id="UP000320802">
    <property type="component" value="Segment"/>
</dbReference>
<gene>
    <name evidence="1" type="ORF">Axy10_048</name>
</gene>
<evidence type="ECO:0000313" key="1">
    <source>
        <dbReference type="EMBL" id="QDH83954.1"/>
    </source>
</evidence>
<sequence length="149" mass="16263">MSTKQSSNTAPKYHHWLICALVVFQIKDPKPGEDAGAAMQVNAVLHTKEKNITAADMGRAQAVVMHNFTDKVQDERMKIMDIVWQNLSHMGYMSQAEYLGAKEGQALVEREVPRTSSGESLEKTPARVLSVIEGGKPVPTSDGVAPGED</sequence>
<keyword evidence="2" id="KW-1185">Reference proteome</keyword>
<evidence type="ECO:0000313" key="2">
    <source>
        <dbReference type="Proteomes" id="UP000320802"/>
    </source>
</evidence>
<name>A0A514CTZ8_9CAUD</name>